<dbReference type="AlphaFoldDB" id="A0A9D1EFE1"/>
<keyword evidence="1" id="KW-1133">Transmembrane helix</keyword>
<reference evidence="2" key="1">
    <citation type="submission" date="2020-10" db="EMBL/GenBank/DDBJ databases">
        <authorList>
            <person name="Gilroy R."/>
        </authorList>
    </citation>
    <scope>NUCLEOTIDE SEQUENCE</scope>
    <source>
        <strain evidence="2">ChiW13-3771</strain>
    </source>
</reference>
<keyword evidence="1" id="KW-0812">Transmembrane</keyword>
<dbReference type="EMBL" id="DVHN01000123">
    <property type="protein sequence ID" value="HIR89165.1"/>
    <property type="molecule type" value="Genomic_DNA"/>
</dbReference>
<organism evidence="2 3">
    <name type="scientific">Candidatus Fimimorpha faecalis</name>
    <dbReference type="NCBI Taxonomy" id="2840824"/>
    <lineage>
        <taxon>Bacteria</taxon>
        <taxon>Bacillati</taxon>
        <taxon>Bacillota</taxon>
        <taxon>Clostridia</taxon>
        <taxon>Eubacteriales</taxon>
        <taxon>Candidatus Fimimorpha</taxon>
    </lineage>
</organism>
<protein>
    <submittedName>
        <fullName evidence="2">Uncharacterized protein</fullName>
    </submittedName>
</protein>
<comment type="caution">
    <text evidence="2">The sequence shown here is derived from an EMBL/GenBank/DDBJ whole genome shotgun (WGS) entry which is preliminary data.</text>
</comment>
<dbReference type="Proteomes" id="UP000824201">
    <property type="component" value="Unassembled WGS sequence"/>
</dbReference>
<feature type="transmembrane region" description="Helical" evidence="1">
    <location>
        <begin position="6"/>
        <end position="26"/>
    </location>
</feature>
<evidence type="ECO:0000256" key="1">
    <source>
        <dbReference type="SAM" id="Phobius"/>
    </source>
</evidence>
<name>A0A9D1EFE1_9FIRM</name>
<evidence type="ECO:0000313" key="3">
    <source>
        <dbReference type="Proteomes" id="UP000824201"/>
    </source>
</evidence>
<gene>
    <name evidence="2" type="ORF">IAC96_09465</name>
</gene>
<reference evidence="2" key="2">
    <citation type="journal article" date="2021" name="PeerJ">
        <title>Extensive microbial diversity within the chicken gut microbiome revealed by metagenomics and culture.</title>
        <authorList>
            <person name="Gilroy R."/>
            <person name="Ravi A."/>
            <person name="Getino M."/>
            <person name="Pursley I."/>
            <person name="Horton D.L."/>
            <person name="Alikhan N.F."/>
            <person name="Baker D."/>
            <person name="Gharbi K."/>
            <person name="Hall N."/>
            <person name="Watson M."/>
            <person name="Adriaenssens E.M."/>
            <person name="Foster-Nyarko E."/>
            <person name="Jarju S."/>
            <person name="Secka A."/>
            <person name="Antonio M."/>
            <person name="Oren A."/>
            <person name="Chaudhuri R.R."/>
            <person name="La Ragione R."/>
            <person name="Hildebrand F."/>
            <person name="Pallen M.J."/>
        </authorList>
    </citation>
    <scope>NUCLEOTIDE SEQUENCE</scope>
    <source>
        <strain evidence="2">ChiW13-3771</strain>
    </source>
</reference>
<sequence>MKRWKWFVLVGIVFTITIIAVWKCAWDIRGDQYRRYAAQSLKDVILGSMVQIKNNVEINTNNGELLKGIGHRFQETDMLRQKLQNIYKEKDPGMISISPSVWMDCGAVLLILSDETKLTSDQVSFLEDLSDLCQTYVEVFSSEGQTIDEFEYYLYELEEKLEVLLQPMRYLLNN</sequence>
<keyword evidence="1" id="KW-0472">Membrane</keyword>
<evidence type="ECO:0000313" key="2">
    <source>
        <dbReference type="EMBL" id="HIR89165.1"/>
    </source>
</evidence>
<proteinExistence type="predicted"/>
<accession>A0A9D1EFE1</accession>